<evidence type="ECO:0000313" key="3">
    <source>
        <dbReference type="Proteomes" id="UP000189981"/>
    </source>
</evidence>
<gene>
    <name evidence="2" type="ORF">SAMN05661099_3583</name>
</gene>
<reference evidence="3" key="1">
    <citation type="submission" date="2017-02" db="EMBL/GenBank/DDBJ databases">
        <authorList>
            <person name="Varghese N."/>
            <person name="Submissions S."/>
        </authorList>
    </citation>
    <scope>NUCLEOTIDE SEQUENCE [LARGE SCALE GENOMIC DNA]</scope>
    <source>
        <strain evidence="3">DSM 22385</strain>
    </source>
</reference>
<feature type="domain" description="AFP-like" evidence="1">
    <location>
        <begin position="273"/>
        <end position="329"/>
    </location>
</feature>
<dbReference type="InterPro" id="IPR051690">
    <property type="entry name" value="PseI-like"/>
</dbReference>
<dbReference type="Gene3D" id="3.20.20.70">
    <property type="entry name" value="Aldolase class I"/>
    <property type="match status" value="1"/>
</dbReference>
<dbReference type="PANTHER" id="PTHR42966">
    <property type="entry name" value="N-ACETYLNEURAMINATE SYNTHASE"/>
    <property type="match status" value="1"/>
</dbReference>
<dbReference type="InterPro" id="IPR006190">
    <property type="entry name" value="SAF_AFP_Neu5Ac"/>
</dbReference>
<evidence type="ECO:0000313" key="2">
    <source>
        <dbReference type="EMBL" id="SKB93699.1"/>
    </source>
</evidence>
<dbReference type="OrthoDB" id="9814210at2"/>
<protein>
    <submittedName>
        <fullName evidence="2">N-acetylneuraminate synthase</fullName>
    </submittedName>
</protein>
<dbReference type="AlphaFoldDB" id="A0A1T5FC02"/>
<dbReference type="InterPro" id="IPR057736">
    <property type="entry name" value="SAF_PseI/NeuA/NeuB"/>
</dbReference>
<name>A0A1T5FC02_9SPHI</name>
<dbReference type="InterPro" id="IPR036732">
    <property type="entry name" value="AFP_Neu5c_C_sf"/>
</dbReference>
<sequence length="329" mass="35838">MRFKVIAEIGSVHDGSFGNACKLVESAAACGADIVKFQTHIAEAETLADAPSPAYFKGEPRLDYFKRTAFSKDQWLKIKEVCRNSNVGFLSSPFSLEAVDLLEDIGVDVYKIPSGEVSNLPLLHYVAQTGKPVILSSGMSDWRELDQAVGALSKGGPLSVMQCTSEYPCPPEKVGLNIITEMLAKWNLPVGFSDHTLGDAASFAAAALGATSIEKHFTFSKLMYGSDAANSMEPGDFARFCAGLKSIWRMLESPVDKDDLSALTDMKRIFEKSIVTSRPIKAGDTISQEDLAYKKPGDGIPAAKWQEIIGKKVNKELPVNYKLRIEDLC</sequence>
<dbReference type="PROSITE" id="PS50844">
    <property type="entry name" value="AFP_LIKE"/>
    <property type="match status" value="1"/>
</dbReference>
<dbReference type="Gene3D" id="3.90.1210.10">
    <property type="entry name" value="Antifreeze-like/N-acetylneuraminic acid synthase C-terminal domain"/>
    <property type="match status" value="1"/>
</dbReference>
<dbReference type="STRING" id="572036.SAMN05661099_3583"/>
<accession>A0A1T5FC02</accession>
<dbReference type="InterPro" id="IPR013132">
    <property type="entry name" value="PseI/NeuA/B-like_N"/>
</dbReference>
<dbReference type="PANTHER" id="PTHR42966:SF1">
    <property type="entry name" value="SIALIC ACID SYNTHASE"/>
    <property type="match status" value="1"/>
</dbReference>
<dbReference type="SUPFAM" id="SSF51269">
    <property type="entry name" value="AFP III-like domain"/>
    <property type="match status" value="1"/>
</dbReference>
<dbReference type="GO" id="GO:0016051">
    <property type="term" value="P:carbohydrate biosynthetic process"/>
    <property type="evidence" value="ECO:0007669"/>
    <property type="project" value="InterPro"/>
</dbReference>
<dbReference type="EMBL" id="FUYR01000007">
    <property type="protein sequence ID" value="SKB93699.1"/>
    <property type="molecule type" value="Genomic_DNA"/>
</dbReference>
<dbReference type="RefSeq" id="WP_079704081.1">
    <property type="nucleotide sequence ID" value="NZ_FUYR01000007.1"/>
</dbReference>
<dbReference type="CDD" id="cd11615">
    <property type="entry name" value="SAF_NeuB_like"/>
    <property type="match status" value="1"/>
</dbReference>
<dbReference type="GO" id="GO:0047444">
    <property type="term" value="F:N-acylneuraminate-9-phosphate synthase activity"/>
    <property type="evidence" value="ECO:0007669"/>
    <property type="project" value="TreeGrafter"/>
</dbReference>
<dbReference type="InterPro" id="IPR013785">
    <property type="entry name" value="Aldolase_TIM"/>
</dbReference>
<dbReference type="Proteomes" id="UP000189981">
    <property type="component" value="Unassembled WGS sequence"/>
</dbReference>
<dbReference type="InterPro" id="IPR013974">
    <property type="entry name" value="SAF"/>
</dbReference>
<proteinExistence type="predicted"/>
<dbReference type="SUPFAM" id="SSF51569">
    <property type="entry name" value="Aldolase"/>
    <property type="match status" value="1"/>
</dbReference>
<dbReference type="SMART" id="SM00858">
    <property type="entry name" value="SAF"/>
    <property type="match status" value="1"/>
</dbReference>
<dbReference type="Pfam" id="PF03102">
    <property type="entry name" value="NeuB"/>
    <property type="match status" value="1"/>
</dbReference>
<dbReference type="Pfam" id="PF08666">
    <property type="entry name" value="SAF"/>
    <property type="match status" value="1"/>
</dbReference>
<keyword evidence="3" id="KW-1185">Reference proteome</keyword>
<organism evidence="2 3">
    <name type="scientific">Daejeonella lutea</name>
    <dbReference type="NCBI Taxonomy" id="572036"/>
    <lineage>
        <taxon>Bacteria</taxon>
        <taxon>Pseudomonadati</taxon>
        <taxon>Bacteroidota</taxon>
        <taxon>Sphingobacteriia</taxon>
        <taxon>Sphingobacteriales</taxon>
        <taxon>Sphingobacteriaceae</taxon>
        <taxon>Daejeonella</taxon>
    </lineage>
</organism>
<evidence type="ECO:0000259" key="1">
    <source>
        <dbReference type="PROSITE" id="PS50844"/>
    </source>
</evidence>